<dbReference type="EMBL" id="JAUCDY010000001">
    <property type="protein sequence ID" value="MDM7856878.1"/>
    <property type="molecule type" value="Genomic_DNA"/>
</dbReference>
<protein>
    <recommendedName>
        <fullName evidence="1">Filamentation induced by cAMP protein Fic-like C-terminal domain-containing protein</fullName>
    </recommendedName>
</protein>
<gene>
    <name evidence="2" type="ORF">QEZ41_01080</name>
</gene>
<sequence length="53" mass="6244">MNNSVSRHYRNRRIGEFLKELIEMTQPDSPRSPTQKYRLTQLGKQVLAVNRGE</sequence>
<dbReference type="RefSeq" id="WP_289409508.1">
    <property type="nucleotide sequence ID" value="NZ_JAUCDY010000001.1"/>
</dbReference>
<dbReference type="Pfam" id="PF21247">
    <property type="entry name" value="Fic-like_C"/>
    <property type="match status" value="1"/>
</dbReference>
<evidence type="ECO:0000313" key="2">
    <source>
        <dbReference type="EMBL" id="MDM7856878.1"/>
    </source>
</evidence>
<proteinExistence type="predicted"/>
<evidence type="ECO:0000313" key="3">
    <source>
        <dbReference type="Proteomes" id="UP001241056"/>
    </source>
</evidence>
<name>A0ABT7SL24_9GAMM</name>
<accession>A0ABT7SL24</accession>
<keyword evidence="3" id="KW-1185">Reference proteome</keyword>
<dbReference type="Proteomes" id="UP001241056">
    <property type="component" value="Unassembled WGS sequence"/>
</dbReference>
<evidence type="ECO:0000259" key="1">
    <source>
        <dbReference type="Pfam" id="PF21247"/>
    </source>
</evidence>
<comment type="caution">
    <text evidence="2">The sequence shown here is derived from an EMBL/GenBank/DDBJ whole genome shotgun (WGS) entry which is preliminary data.</text>
</comment>
<reference evidence="2 3" key="1">
    <citation type="submission" date="2023-06" db="EMBL/GenBank/DDBJ databases">
        <title>Thiopseudomonas sp. CY1220 draft genome sequence.</title>
        <authorList>
            <person name="Zhao G."/>
            <person name="An M."/>
        </authorList>
    </citation>
    <scope>NUCLEOTIDE SEQUENCE [LARGE SCALE GENOMIC DNA]</scope>
    <source>
        <strain evidence="2 3">CY1220</strain>
    </source>
</reference>
<dbReference type="InterPro" id="IPR049514">
    <property type="entry name" value="Fic-like_C"/>
</dbReference>
<organism evidence="2 3">
    <name type="scientific">Thiopseudomonas acetoxidans</name>
    <dbReference type="NCBI Taxonomy" id="3041622"/>
    <lineage>
        <taxon>Bacteria</taxon>
        <taxon>Pseudomonadati</taxon>
        <taxon>Pseudomonadota</taxon>
        <taxon>Gammaproteobacteria</taxon>
        <taxon>Pseudomonadales</taxon>
        <taxon>Pseudomonadaceae</taxon>
        <taxon>Thiopseudomonas</taxon>
    </lineage>
</organism>
<feature type="domain" description="Filamentation induced by cAMP protein Fic-like C-terminal" evidence="1">
    <location>
        <begin position="19"/>
        <end position="40"/>
    </location>
</feature>